<dbReference type="Proteomes" id="UP000005426">
    <property type="component" value="Unassembled WGS sequence"/>
</dbReference>
<keyword evidence="2" id="KW-1185">Reference proteome</keyword>
<sequence length="52" mass="5901">MVLIYGLYNGHSILTSLPEQNYDTEVKRNQASLTKLPRFQFYIGISGIVSSH</sequence>
<evidence type="ECO:0000313" key="2">
    <source>
        <dbReference type="Proteomes" id="UP000005426"/>
    </source>
</evidence>
<dbReference type="EMBL" id="ABDG02000027">
    <property type="protein sequence ID" value="EHK41989.1"/>
    <property type="molecule type" value="Genomic_DNA"/>
</dbReference>
<dbReference type="HOGENOM" id="CLU_3087530_0_0_1"/>
<comment type="caution">
    <text evidence="1">The sequence shown here is derived from an EMBL/GenBank/DDBJ whole genome shotgun (WGS) entry which is preliminary data.</text>
</comment>
<reference evidence="1 2" key="1">
    <citation type="journal article" date="2011" name="Genome Biol.">
        <title>Comparative genome sequence analysis underscores mycoparasitism as the ancestral life style of Trichoderma.</title>
        <authorList>
            <person name="Kubicek C.P."/>
            <person name="Herrera-Estrella A."/>
            <person name="Seidl-Seiboth V."/>
            <person name="Martinez D.A."/>
            <person name="Druzhinina I.S."/>
            <person name="Thon M."/>
            <person name="Zeilinger S."/>
            <person name="Casas-Flores S."/>
            <person name="Horwitz B.A."/>
            <person name="Mukherjee P.K."/>
            <person name="Mukherjee M."/>
            <person name="Kredics L."/>
            <person name="Alcaraz L.D."/>
            <person name="Aerts A."/>
            <person name="Antal Z."/>
            <person name="Atanasova L."/>
            <person name="Cervantes-Badillo M.G."/>
            <person name="Challacombe J."/>
            <person name="Chertkov O."/>
            <person name="McCluskey K."/>
            <person name="Coulpier F."/>
            <person name="Deshpande N."/>
            <person name="von Doehren H."/>
            <person name="Ebbole D.J."/>
            <person name="Esquivel-Naranjo E.U."/>
            <person name="Fekete E."/>
            <person name="Flipphi M."/>
            <person name="Glaser F."/>
            <person name="Gomez-Rodriguez E.Y."/>
            <person name="Gruber S."/>
            <person name="Han C."/>
            <person name="Henrissat B."/>
            <person name="Hermosa R."/>
            <person name="Hernandez-Onate M."/>
            <person name="Karaffa L."/>
            <person name="Kosti I."/>
            <person name="Le Crom S."/>
            <person name="Lindquist E."/>
            <person name="Lucas S."/>
            <person name="Luebeck M."/>
            <person name="Luebeck P.S."/>
            <person name="Margeot A."/>
            <person name="Metz B."/>
            <person name="Misra M."/>
            <person name="Nevalainen H."/>
            <person name="Omann M."/>
            <person name="Packer N."/>
            <person name="Perrone G."/>
            <person name="Uresti-Rivera E.E."/>
            <person name="Salamov A."/>
            <person name="Schmoll M."/>
            <person name="Seiboth B."/>
            <person name="Shapiro H."/>
            <person name="Sukno S."/>
            <person name="Tamayo-Ramos J.A."/>
            <person name="Tisch D."/>
            <person name="Wiest A."/>
            <person name="Wilkinson H.H."/>
            <person name="Zhang M."/>
            <person name="Coutinho P.M."/>
            <person name="Kenerley C.M."/>
            <person name="Monte E."/>
            <person name="Baker S.E."/>
            <person name="Grigoriev I.V."/>
        </authorList>
    </citation>
    <scope>NUCLEOTIDE SEQUENCE [LARGE SCALE GENOMIC DNA]</scope>
    <source>
        <strain evidence="2">ATCC 20476 / IMI 206040</strain>
    </source>
</reference>
<proteinExistence type="predicted"/>
<dbReference type="AlphaFoldDB" id="G9P4K3"/>
<gene>
    <name evidence="1" type="ORF">TRIATDRAFT_259643</name>
</gene>
<protein>
    <submittedName>
        <fullName evidence="1">Uncharacterized protein</fullName>
    </submittedName>
</protein>
<name>G9P4K3_HYPAI</name>
<organism evidence="1 2">
    <name type="scientific">Hypocrea atroviridis (strain ATCC 20476 / IMI 206040)</name>
    <name type="common">Trichoderma atroviride</name>
    <dbReference type="NCBI Taxonomy" id="452589"/>
    <lineage>
        <taxon>Eukaryota</taxon>
        <taxon>Fungi</taxon>
        <taxon>Dikarya</taxon>
        <taxon>Ascomycota</taxon>
        <taxon>Pezizomycotina</taxon>
        <taxon>Sordariomycetes</taxon>
        <taxon>Hypocreomycetidae</taxon>
        <taxon>Hypocreales</taxon>
        <taxon>Hypocreaceae</taxon>
        <taxon>Trichoderma</taxon>
    </lineage>
</organism>
<accession>G9P4K3</accession>
<evidence type="ECO:0000313" key="1">
    <source>
        <dbReference type="EMBL" id="EHK41989.1"/>
    </source>
</evidence>